<dbReference type="InterPro" id="IPR009056">
    <property type="entry name" value="Cyt_c-like_dom"/>
</dbReference>
<dbReference type="GO" id="GO:0046872">
    <property type="term" value="F:metal ion binding"/>
    <property type="evidence" value="ECO:0007669"/>
    <property type="project" value="UniProtKB-KW"/>
</dbReference>
<dbReference type="OrthoDB" id="9811395at2"/>
<dbReference type="RefSeq" id="WP_090701270.1">
    <property type="nucleotide sequence ID" value="NZ_FNHH01000005.1"/>
</dbReference>
<dbReference type="Proteomes" id="UP000199226">
    <property type="component" value="Unassembled WGS sequence"/>
</dbReference>
<dbReference type="GO" id="GO:0020037">
    <property type="term" value="F:heme binding"/>
    <property type="evidence" value="ECO:0007669"/>
    <property type="project" value="InterPro"/>
</dbReference>
<reference evidence="7" key="1">
    <citation type="submission" date="2016-10" db="EMBL/GenBank/DDBJ databases">
        <authorList>
            <person name="Varghese N."/>
            <person name="Submissions S."/>
        </authorList>
    </citation>
    <scope>NUCLEOTIDE SEQUENCE [LARGE SCALE GENOMIC DNA]</scope>
    <source>
        <strain evidence="7">DSM 24536</strain>
    </source>
</reference>
<keyword evidence="7" id="KW-1185">Reference proteome</keyword>
<protein>
    <submittedName>
        <fullName evidence="6">Cytochrome C oxidase, cbb3-type, subunit III</fullName>
    </submittedName>
</protein>
<evidence type="ECO:0000259" key="5">
    <source>
        <dbReference type="PROSITE" id="PS51007"/>
    </source>
</evidence>
<gene>
    <name evidence="6" type="ORF">SAMN05421813_10555</name>
</gene>
<dbReference type="GO" id="GO:0009055">
    <property type="term" value="F:electron transfer activity"/>
    <property type="evidence" value="ECO:0007669"/>
    <property type="project" value="InterPro"/>
</dbReference>
<evidence type="ECO:0000256" key="1">
    <source>
        <dbReference type="ARBA" id="ARBA00022617"/>
    </source>
</evidence>
<evidence type="ECO:0000313" key="7">
    <source>
        <dbReference type="Proteomes" id="UP000199226"/>
    </source>
</evidence>
<proteinExistence type="predicted"/>
<name>A0A1G9PZL7_9SPHI</name>
<feature type="domain" description="Cytochrome c" evidence="5">
    <location>
        <begin position="48"/>
        <end position="134"/>
    </location>
</feature>
<dbReference type="Gene3D" id="1.10.760.10">
    <property type="entry name" value="Cytochrome c-like domain"/>
    <property type="match status" value="1"/>
</dbReference>
<dbReference type="STRING" id="990371.SAMN05421813_10555"/>
<evidence type="ECO:0000256" key="2">
    <source>
        <dbReference type="ARBA" id="ARBA00022723"/>
    </source>
</evidence>
<evidence type="ECO:0000256" key="3">
    <source>
        <dbReference type="ARBA" id="ARBA00023004"/>
    </source>
</evidence>
<dbReference type="SUPFAM" id="SSF46626">
    <property type="entry name" value="Cytochrome c"/>
    <property type="match status" value="1"/>
</dbReference>
<evidence type="ECO:0000313" key="6">
    <source>
        <dbReference type="EMBL" id="SDM04200.1"/>
    </source>
</evidence>
<keyword evidence="2 4" id="KW-0479">Metal-binding</keyword>
<dbReference type="EMBL" id="FNHH01000005">
    <property type="protein sequence ID" value="SDM04200.1"/>
    <property type="molecule type" value="Genomic_DNA"/>
</dbReference>
<keyword evidence="1 4" id="KW-0349">Heme</keyword>
<dbReference type="Pfam" id="PF13442">
    <property type="entry name" value="Cytochrome_CBB3"/>
    <property type="match status" value="1"/>
</dbReference>
<keyword evidence="3 4" id="KW-0408">Iron</keyword>
<dbReference type="PROSITE" id="PS51007">
    <property type="entry name" value="CYTC"/>
    <property type="match status" value="1"/>
</dbReference>
<evidence type="ECO:0000256" key="4">
    <source>
        <dbReference type="PROSITE-ProRule" id="PRU00433"/>
    </source>
</evidence>
<organism evidence="6 7">
    <name type="scientific">Daejeonella rubra</name>
    <dbReference type="NCBI Taxonomy" id="990371"/>
    <lineage>
        <taxon>Bacteria</taxon>
        <taxon>Pseudomonadati</taxon>
        <taxon>Bacteroidota</taxon>
        <taxon>Sphingobacteriia</taxon>
        <taxon>Sphingobacteriales</taxon>
        <taxon>Sphingobacteriaceae</taxon>
        <taxon>Daejeonella</taxon>
    </lineage>
</organism>
<dbReference type="AlphaFoldDB" id="A0A1G9PZL7"/>
<sequence>MKKIILILAITMGFTGFSFTLMENNQNKPWPVPDNFKKMKNPVASNAASIAEGKALWSTHCKSCHGAKGLGDGSKAAKLETDPGNFSKADFQAQSDGSLFYKIREGRDDMPNFKKKLPDADESWAMVNFIRTLK</sequence>
<accession>A0A1G9PZL7</accession>
<dbReference type="InterPro" id="IPR036909">
    <property type="entry name" value="Cyt_c-like_dom_sf"/>
</dbReference>